<dbReference type="InterPro" id="IPR050251">
    <property type="entry name" value="HpcH-HpaI_aldolase"/>
</dbReference>
<reference evidence="5 6" key="1">
    <citation type="submission" date="2018-11" db="EMBL/GenBank/DDBJ databases">
        <title>Genome sequence of Saitozyma podzolica DSM 27192.</title>
        <authorList>
            <person name="Aliyu H."/>
            <person name="Gorte O."/>
            <person name="Ochsenreither K."/>
        </authorList>
    </citation>
    <scope>NUCLEOTIDE SEQUENCE [LARGE SCALE GENOMIC DNA]</scope>
    <source>
        <strain evidence="5 6">DSM 27192</strain>
    </source>
</reference>
<dbReference type="InterPro" id="IPR005000">
    <property type="entry name" value="Aldolase/citrate-lyase_domain"/>
</dbReference>
<accession>A0A427YSY0</accession>
<dbReference type="GO" id="GO:0046872">
    <property type="term" value="F:metal ion binding"/>
    <property type="evidence" value="ECO:0007669"/>
    <property type="project" value="UniProtKB-KW"/>
</dbReference>
<evidence type="ECO:0000313" key="6">
    <source>
        <dbReference type="Proteomes" id="UP000279259"/>
    </source>
</evidence>
<dbReference type="SUPFAM" id="SSF51621">
    <property type="entry name" value="Phosphoenolpyruvate/pyruvate domain"/>
    <property type="match status" value="1"/>
</dbReference>
<dbReference type="InterPro" id="IPR015813">
    <property type="entry name" value="Pyrv/PenolPyrv_kinase-like_dom"/>
</dbReference>
<organism evidence="5 6">
    <name type="scientific">Saitozyma podzolica</name>
    <dbReference type="NCBI Taxonomy" id="1890683"/>
    <lineage>
        <taxon>Eukaryota</taxon>
        <taxon>Fungi</taxon>
        <taxon>Dikarya</taxon>
        <taxon>Basidiomycota</taxon>
        <taxon>Agaricomycotina</taxon>
        <taxon>Tremellomycetes</taxon>
        <taxon>Tremellales</taxon>
        <taxon>Trimorphomycetaceae</taxon>
        <taxon>Saitozyma</taxon>
    </lineage>
</organism>
<comment type="caution">
    <text evidence="5">The sequence shown here is derived from an EMBL/GenBank/DDBJ whole genome shotgun (WGS) entry which is preliminary data.</text>
</comment>
<dbReference type="GO" id="GO:0016832">
    <property type="term" value="F:aldehyde-lyase activity"/>
    <property type="evidence" value="ECO:0007669"/>
    <property type="project" value="TreeGrafter"/>
</dbReference>
<keyword evidence="6" id="KW-1185">Reference proteome</keyword>
<dbReference type="PANTHER" id="PTHR30502:SF0">
    <property type="entry name" value="PHOSPHOENOLPYRUVATE CARBOXYLASE FAMILY PROTEIN"/>
    <property type="match status" value="1"/>
</dbReference>
<evidence type="ECO:0000256" key="1">
    <source>
        <dbReference type="ARBA" id="ARBA00005568"/>
    </source>
</evidence>
<dbReference type="GO" id="GO:0005737">
    <property type="term" value="C:cytoplasm"/>
    <property type="evidence" value="ECO:0007669"/>
    <property type="project" value="TreeGrafter"/>
</dbReference>
<dbReference type="InterPro" id="IPR040442">
    <property type="entry name" value="Pyrv_kinase-like_dom_sf"/>
</dbReference>
<keyword evidence="2" id="KW-0479">Metal-binding</keyword>
<dbReference type="EMBL" id="RSCD01000002">
    <property type="protein sequence ID" value="RSH94258.1"/>
    <property type="molecule type" value="Genomic_DNA"/>
</dbReference>
<dbReference type="Proteomes" id="UP000279259">
    <property type="component" value="Unassembled WGS sequence"/>
</dbReference>
<evidence type="ECO:0000313" key="5">
    <source>
        <dbReference type="EMBL" id="RSH94258.1"/>
    </source>
</evidence>
<evidence type="ECO:0000256" key="3">
    <source>
        <dbReference type="ARBA" id="ARBA00023239"/>
    </source>
</evidence>
<evidence type="ECO:0000256" key="2">
    <source>
        <dbReference type="ARBA" id="ARBA00022723"/>
    </source>
</evidence>
<dbReference type="AlphaFoldDB" id="A0A427YSY0"/>
<proteinExistence type="inferred from homology"/>
<sequence>MAINGTAPTSTSSAKPVVSEAELDLAYSVVRPCLVKQQMLSNKFAHSFGMRLAFSVEMPLITKRAGYSGILMNLEHMAMGMESMSQVASSCLNVGITPMVVVPTCAPEWISRSLDSGAQAIIVPHVNDVVQAKMCVDAAKFPPMGRRSVTMVTAMTQYSSNIGYRAIAQAVNDNVLIMPMIETREGVENVEEIAATPGIDCLLIGCADLCMELGIPQEYDGELFHSTIAKIAAAADKASVDGRRVFVGLGGLEPRRDLIETFAKRHACIRYAMAGRDIAVLMAGMSKQAAAFNELSERLQ</sequence>
<gene>
    <name evidence="5" type="ORF">EHS25_004061</name>
</gene>
<evidence type="ECO:0000259" key="4">
    <source>
        <dbReference type="Pfam" id="PF03328"/>
    </source>
</evidence>
<feature type="domain" description="HpcH/HpaI aldolase/citrate lyase" evidence="4">
    <location>
        <begin position="65"/>
        <end position="240"/>
    </location>
</feature>
<comment type="similarity">
    <text evidence="1">Belongs to the HpcH/HpaI aldolase family.</text>
</comment>
<dbReference type="PANTHER" id="PTHR30502">
    <property type="entry name" value="2-KETO-3-DEOXY-L-RHAMNONATE ALDOLASE"/>
    <property type="match status" value="1"/>
</dbReference>
<dbReference type="Gene3D" id="3.20.20.60">
    <property type="entry name" value="Phosphoenolpyruvate-binding domains"/>
    <property type="match status" value="1"/>
</dbReference>
<name>A0A427YSY0_9TREE</name>
<dbReference type="OrthoDB" id="1621678at2759"/>
<protein>
    <recommendedName>
        <fullName evidence="4">HpcH/HpaI aldolase/citrate lyase domain-containing protein</fullName>
    </recommendedName>
</protein>
<keyword evidence="3" id="KW-0456">Lyase</keyword>
<dbReference type="Pfam" id="PF03328">
    <property type="entry name" value="HpcH_HpaI"/>
    <property type="match status" value="1"/>
</dbReference>